<dbReference type="InterPro" id="IPR027124">
    <property type="entry name" value="Swc5/CFDP1/2"/>
</dbReference>
<comment type="caution">
    <text evidence="5">The sequence shown here is derived from an EMBL/GenBank/DDBJ whole genome shotgun (WGS) entry which is preliminary data.</text>
</comment>
<feature type="compositionally biased region" description="Acidic residues" evidence="3">
    <location>
        <begin position="50"/>
        <end position="85"/>
    </location>
</feature>
<evidence type="ECO:0000259" key="4">
    <source>
        <dbReference type="PROSITE" id="PS51279"/>
    </source>
</evidence>
<sequence length="397" mass="44256">MAIKFQFALSRQTRAKSYTSGLPLWPRYLLSNKIMAPKKVADQTALERDMQEEEEPYDENADEDFNPDEAGGEDEEASSSDEEDTAAAKPVRREKKRKADDVGGEELDSGDEATIQERRKKRKRKGKETAGAADEESGGEGGLIKTRAQRLAEKAERKEKKRVVGGEVTIDVEQIWKELNSVPIGRPPPPPPAPVANIAAEAENKADGETQDTQNTATTTPETLTIRRRIEYAGEVTEITEQVPLNSKQAQQYLRDHPEADPTHRLSSSSTNNNNPDKTSPTLLRRPTKRPSLFEPNPTATVKGVAPDRLRPRTPSRLDVLQAERKQAAENQRKAEKMSTVQKSALDWKGFVDSDTAVREELDVYGKSKEGFLAREDFLGRADLARVEMGRRARLKG</sequence>
<evidence type="ECO:0000256" key="3">
    <source>
        <dbReference type="SAM" id="MobiDB-lite"/>
    </source>
</evidence>
<feature type="compositionally biased region" description="Basic and acidic residues" evidence="3">
    <location>
        <begin position="150"/>
        <end position="164"/>
    </location>
</feature>
<feature type="region of interest" description="Disordered" evidence="3">
    <location>
        <begin position="41"/>
        <end position="164"/>
    </location>
</feature>
<feature type="compositionally biased region" description="Polar residues" evidence="3">
    <location>
        <begin position="239"/>
        <end position="252"/>
    </location>
</feature>
<dbReference type="PROSITE" id="PS51279">
    <property type="entry name" value="BCNT_C"/>
    <property type="match status" value="1"/>
</dbReference>
<protein>
    <recommendedName>
        <fullName evidence="2">SWR1-complex protein 5</fullName>
    </recommendedName>
</protein>
<proteinExistence type="inferred from homology"/>
<dbReference type="PANTHER" id="PTHR48407">
    <property type="entry name" value="CRANIOFACIAL DEVELOPMENT PROTEIN 1"/>
    <property type="match status" value="1"/>
</dbReference>
<feature type="compositionally biased region" description="Pro residues" evidence="3">
    <location>
        <begin position="185"/>
        <end position="194"/>
    </location>
</feature>
<dbReference type="VEuPathDB" id="FungiDB:BTJ68_12986"/>
<evidence type="ECO:0000256" key="2">
    <source>
        <dbReference type="ARBA" id="ARBA00019138"/>
    </source>
</evidence>
<dbReference type="PANTHER" id="PTHR48407:SF1">
    <property type="entry name" value="CRANIOFACIAL DEVELOPMENT PROTEIN 1"/>
    <property type="match status" value="1"/>
</dbReference>
<dbReference type="GO" id="GO:0000812">
    <property type="term" value="C:Swr1 complex"/>
    <property type="evidence" value="ECO:0007669"/>
    <property type="project" value="TreeGrafter"/>
</dbReference>
<feature type="region of interest" description="Disordered" evidence="3">
    <location>
        <begin position="181"/>
        <end position="313"/>
    </location>
</feature>
<dbReference type="EMBL" id="QWIQ01001461">
    <property type="protein sequence ID" value="RMY65226.1"/>
    <property type="molecule type" value="Genomic_DNA"/>
</dbReference>
<evidence type="ECO:0000313" key="6">
    <source>
        <dbReference type="Proteomes" id="UP000281468"/>
    </source>
</evidence>
<dbReference type="InterPro" id="IPR011421">
    <property type="entry name" value="BCNT-C"/>
</dbReference>
<feature type="domain" description="BCNT-C" evidence="4">
    <location>
        <begin position="318"/>
        <end position="397"/>
    </location>
</feature>
<dbReference type="AlphaFoldDB" id="A0A3M7DMS1"/>
<organism evidence="5 6">
    <name type="scientific">Hortaea werneckii</name>
    <name type="common">Black yeast</name>
    <name type="synonym">Cladosporium werneckii</name>
    <dbReference type="NCBI Taxonomy" id="91943"/>
    <lineage>
        <taxon>Eukaryota</taxon>
        <taxon>Fungi</taxon>
        <taxon>Dikarya</taxon>
        <taxon>Ascomycota</taxon>
        <taxon>Pezizomycotina</taxon>
        <taxon>Dothideomycetes</taxon>
        <taxon>Dothideomycetidae</taxon>
        <taxon>Mycosphaerellales</taxon>
        <taxon>Teratosphaeriaceae</taxon>
        <taxon>Hortaea</taxon>
    </lineage>
</organism>
<dbReference type="Proteomes" id="UP000281468">
    <property type="component" value="Unassembled WGS sequence"/>
</dbReference>
<evidence type="ECO:0000256" key="1">
    <source>
        <dbReference type="ARBA" id="ARBA00010465"/>
    </source>
</evidence>
<reference evidence="5 6" key="1">
    <citation type="journal article" date="2018" name="BMC Genomics">
        <title>Genomic evidence for intraspecific hybridization in a clonal and extremely halotolerant yeast.</title>
        <authorList>
            <person name="Gostincar C."/>
            <person name="Stajich J.E."/>
            <person name="Zupancic J."/>
            <person name="Zalar P."/>
            <person name="Gunde-Cimerman N."/>
        </authorList>
    </citation>
    <scope>NUCLEOTIDE SEQUENCE [LARGE SCALE GENOMIC DNA]</scope>
    <source>
        <strain evidence="5 6">EXF-171</strain>
    </source>
</reference>
<feature type="compositionally biased region" description="Basic and acidic residues" evidence="3">
    <location>
        <begin position="254"/>
        <end position="264"/>
    </location>
</feature>
<feature type="compositionally biased region" description="Acidic residues" evidence="3">
    <location>
        <begin position="102"/>
        <end position="111"/>
    </location>
</feature>
<name>A0A3M7DMS1_HORWE</name>
<gene>
    <name evidence="5" type="ORF">D0862_15286</name>
</gene>
<feature type="compositionally biased region" description="Polar residues" evidence="3">
    <location>
        <begin position="265"/>
        <end position="282"/>
    </location>
</feature>
<feature type="compositionally biased region" description="Low complexity" evidence="3">
    <location>
        <begin position="211"/>
        <end position="224"/>
    </location>
</feature>
<dbReference type="Pfam" id="PF07572">
    <property type="entry name" value="BCNT"/>
    <property type="match status" value="1"/>
</dbReference>
<accession>A0A3M7DMS1</accession>
<evidence type="ECO:0000313" key="5">
    <source>
        <dbReference type="EMBL" id="RMY65226.1"/>
    </source>
</evidence>
<comment type="similarity">
    <text evidence="1">Belongs to the SWC5 family.</text>
</comment>